<organism evidence="10 11">
    <name type="scientific">Eptatretus burgeri</name>
    <name type="common">Inshore hagfish</name>
    <dbReference type="NCBI Taxonomy" id="7764"/>
    <lineage>
        <taxon>Eukaryota</taxon>
        <taxon>Metazoa</taxon>
        <taxon>Chordata</taxon>
        <taxon>Craniata</taxon>
        <taxon>Vertebrata</taxon>
        <taxon>Cyclostomata</taxon>
        <taxon>Myxini</taxon>
        <taxon>Myxiniformes</taxon>
        <taxon>Myxinidae</taxon>
        <taxon>Eptatretinae</taxon>
        <taxon>Eptatretus</taxon>
    </lineage>
</organism>
<evidence type="ECO:0000256" key="6">
    <source>
        <dbReference type="ARBA" id="ARBA00022989"/>
    </source>
</evidence>
<protein>
    <recommendedName>
        <fullName evidence="9">Protein RFT1 homolog</fullName>
    </recommendedName>
</protein>
<evidence type="ECO:0000313" key="10">
    <source>
        <dbReference type="Ensembl" id="ENSEBUP00000004830.1"/>
    </source>
</evidence>
<evidence type="ECO:0000256" key="9">
    <source>
        <dbReference type="RuleBase" id="RU365067"/>
    </source>
</evidence>
<dbReference type="Ensembl" id="ENSEBUT00000005268.1">
    <property type="protein sequence ID" value="ENSEBUP00000004830.1"/>
    <property type="gene ID" value="ENSEBUG00000003338.1"/>
</dbReference>
<reference evidence="10" key="1">
    <citation type="submission" date="2025-08" db="UniProtKB">
        <authorList>
            <consortium name="Ensembl"/>
        </authorList>
    </citation>
    <scope>IDENTIFICATION</scope>
</reference>
<comment type="subcellular location">
    <subcellularLocation>
        <location evidence="1 9">Endoplasmic reticulum membrane</location>
        <topology evidence="1 9">Multi-pass membrane protein</topology>
    </subcellularLocation>
</comment>
<keyword evidence="11" id="KW-1185">Reference proteome</keyword>
<dbReference type="Proteomes" id="UP000694388">
    <property type="component" value="Unplaced"/>
</dbReference>
<accession>A0A8C4NL39</accession>
<evidence type="ECO:0000256" key="1">
    <source>
        <dbReference type="ARBA" id="ARBA00004477"/>
    </source>
</evidence>
<dbReference type="GO" id="GO:0034203">
    <property type="term" value="P:glycolipid translocation"/>
    <property type="evidence" value="ECO:0007669"/>
    <property type="project" value="TreeGrafter"/>
</dbReference>
<dbReference type="GeneTree" id="ENSGT00390000011390"/>
<feature type="transmembrane region" description="Helical" evidence="9">
    <location>
        <begin position="83"/>
        <end position="106"/>
    </location>
</feature>
<feature type="transmembrane region" description="Helical" evidence="9">
    <location>
        <begin position="43"/>
        <end position="62"/>
    </location>
</feature>
<dbReference type="PANTHER" id="PTHR13117:SF5">
    <property type="entry name" value="PROTEIN RFT1 HOMOLOG"/>
    <property type="match status" value="1"/>
</dbReference>
<dbReference type="GO" id="GO:0006488">
    <property type="term" value="P:dolichol-linked oligosaccharide biosynthetic process"/>
    <property type="evidence" value="ECO:0007669"/>
    <property type="project" value="InterPro"/>
</dbReference>
<dbReference type="PANTHER" id="PTHR13117">
    <property type="entry name" value="ENDOPLASMIC RETICULUM MULTISPAN TRANSMEMBRANE PROTEIN-RELATED"/>
    <property type="match status" value="1"/>
</dbReference>
<keyword evidence="7 9" id="KW-0472">Membrane</keyword>
<proteinExistence type="inferred from homology"/>
<dbReference type="InterPro" id="IPR007594">
    <property type="entry name" value="RFT1"/>
</dbReference>
<evidence type="ECO:0000256" key="3">
    <source>
        <dbReference type="ARBA" id="ARBA00010288"/>
    </source>
</evidence>
<dbReference type="AlphaFoldDB" id="A0A8C4NL39"/>
<comment type="caution">
    <text evidence="9">Lacks conserved residue(s) required for the propagation of feature annotation.</text>
</comment>
<keyword evidence="6 9" id="KW-1133">Transmembrane helix</keyword>
<comment type="pathway">
    <text evidence="2">Protein modification; protein glycosylation.</text>
</comment>
<keyword evidence="5" id="KW-0256">Endoplasmic reticulum</keyword>
<evidence type="ECO:0000256" key="2">
    <source>
        <dbReference type="ARBA" id="ARBA00004922"/>
    </source>
</evidence>
<reference evidence="10" key="2">
    <citation type="submission" date="2025-09" db="UniProtKB">
        <authorList>
            <consortium name="Ensembl"/>
        </authorList>
    </citation>
    <scope>IDENTIFICATION</scope>
</reference>
<evidence type="ECO:0000256" key="5">
    <source>
        <dbReference type="ARBA" id="ARBA00022824"/>
    </source>
</evidence>
<evidence type="ECO:0000256" key="7">
    <source>
        <dbReference type="ARBA" id="ARBA00023136"/>
    </source>
</evidence>
<feature type="transmembrane region" description="Helical" evidence="9">
    <location>
        <begin position="153"/>
        <end position="174"/>
    </location>
</feature>
<sequence length="403" mass="45372">MSASAILRDASTLASYNVILQVTFRLLTFFLNAFILRRVSQEMLGIVNVRLTLLYSTAVFLAREAFRRACLSNGDAHAWPQTINLLWMTFPLGLLSSAGLAYIWIYCLHVPDPAGVPGYHIAVLLFALSVLLELLSEPLWVVAQAHLFIRLRVVADGVSMAAKCLLTAGLVTFLPHWGLWIFSLAQLLHTGLLSAVYVGYFLWYIGSPAASAANFPLSTWRSMFFCWKGKPLNTSLVPLIKSFLLQSFLKQILTEGEKYIMTFLNILNFADQGRPPTCCQSSWFPAQDCAVYWSHHPLLWLLLLAPGAPPVWWECSKPRHWFNPDALLLGVCASTRNQWHLRVLCLCRHEAAGIATVRRLHSFYSEDDVPFGVSHRAQCLIKWSPAGHAFTRLKHHHAKLAMK</sequence>
<comment type="similarity">
    <text evidence="3 9">Belongs to the RFT1 family.</text>
</comment>
<dbReference type="GO" id="GO:0005789">
    <property type="term" value="C:endoplasmic reticulum membrane"/>
    <property type="evidence" value="ECO:0007669"/>
    <property type="project" value="UniProtKB-SubCell"/>
</dbReference>
<dbReference type="Pfam" id="PF04506">
    <property type="entry name" value="Rft-1"/>
    <property type="match status" value="1"/>
</dbReference>
<evidence type="ECO:0000313" key="11">
    <source>
        <dbReference type="Proteomes" id="UP000694388"/>
    </source>
</evidence>
<feature type="transmembrane region" description="Helical" evidence="9">
    <location>
        <begin position="12"/>
        <end position="31"/>
    </location>
</feature>
<evidence type="ECO:0000256" key="4">
    <source>
        <dbReference type="ARBA" id="ARBA00022692"/>
    </source>
</evidence>
<feature type="transmembrane region" description="Helical" evidence="9">
    <location>
        <begin position="118"/>
        <end position="141"/>
    </location>
</feature>
<evidence type="ECO:0000256" key="8">
    <source>
        <dbReference type="ARBA" id="ARBA00045912"/>
    </source>
</evidence>
<name>A0A8C4NL39_EPTBU</name>
<keyword evidence="4 9" id="KW-0812">Transmembrane</keyword>
<comment type="function">
    <text evidence="8 9">Intramembrane glycolipid transporter that operates in the biosynthetic pathway of dolichol-linked oligosaccharides, the glycan precursors employed in protein asparagine (N)-glycosylation. The sequential addition of sugars to dolichol pyrophosphate produces dolichol-linked oligosaccharides containing fourteen sugars, including two GlcNAcs, nine mannoses and three glucoses. Once assembled, the oligosaccharide is transferred from the lipid to nascent proteins by oligosaccharyltransferases. The assembly of dolichol-linked oligosaccharides begins on the cytosolic side of the endoplasmic reticulum membrane and finishes in its lumen. RFT1 could mediate the translocation of the cytosolically oriented intermediate DolPP-GlcNAc2Man5, produced by ALG11, into the ER lumen where dolichol-linked oligosaccharides assembly continues. However, the intramembrane lipid transporter activity could not be confirmed in vitro.</text>
</comment>